<comment type="caution">
    <text evidence="11">The sequence shown here is derived from an EMBL/GenBank/DDBJ whole genome shotgun (WGS) entry which is preliminary data.</text>
</comment>
<reference evidence="11" key="1">
    <citation type="journal article" date="2023" name="Microorganisms">
        <title>Genomic Characterization of Arcobacter butzleri Strains Isolated from Various Sources in Lithuania.</title>
        <authorList>
            <person name="Uljanovas D."/>
            <person name="Golz G."/>
            <person name="Fleischmann S."/>
            <person name="Kudirkiene E."/>
            <person name="Kasetiene N."/>
            <person name="Grineviciene A."/>
            <person name="Tamuleviciene E."/>
            <person name="Aksomaitiene J."/>
            <person name="Alter T."/>
            <person name="Malakauskas M."/>
        </authorList>
    </citation>
    <scope>NUCLEOTIDE SEQUENCE</scope>
    <source>
        <strain evidence="11">W48</strain>
    </source>
</reference>
<dbReference type="GO" id="GO:0005524">
    <property type="term" value="F:ATP binding"/>
    <property type="evidence" value="ECO:0007669"/>
    <property type="project" value="UniProtKB-KW"/>
</dbReference>
<keyword evidence="7 8" id="KW-0472">Membrane</keyword>
<dbReference type="PANTHER" id="PTHR24221">
    <property type="entry name" value="ATP-BINDING CASSETTE SUB-FAMILY B"/>
    <property type="match status" value="1"/>
</dbReference>
<keyword evidence="4" id="KW-0547">Nucleotide-binding</keyword>
<feature type="transmembrane region" description="Helical" evidence="8">
    <location>
        <begin position="21"/>
        <end position="42"/>
    </location>
</feature>
<feature type="transmembrane region" description="Helical" evidence="8">
    <location>
        <begin position="281"/>
        <end position="304"/>
    </location>
</feature>
<evidence type="ECO:0000256" key="1">
    <source>
        <dbReference type="ARBA" id="ARBA00004651"/>
    </source>
</evidence>
<dbReference type="SUPFAM" id="SSF90123">
    <property type="entry name" value="ABC transporter transmembrane region"/>
    <property type="match status" value="1"/>
</dbReference>
<sequence>MKKQKVGLWAIMSPVKFKIRLAMLLASIGAISLISSLLLLSLTLSNILINTPLIIFGIELDLIKTILLLAILTIIAFVSRLAGFIVSHLGAFRLEQILRTNLSQHLATVPLGYIISNGSGTLKKVMQDDVKTLHTFVADSTPMIAKSIVAPISTLIILLIIDYRFALATLSVFILGWITMAFSIRDSKTLRIKYEKSQSNINKAVIEFAQAMPVVRTFDDGTTSFKRYNDALLEYKTNLQHWMNISAFSAKLGMIILSPLPTLIAVLITGIYLLNFGTLELFAFISALFLSTGMADAMMPLMWINNHIKKSQASALRIQEVLEIKSLEIPKETKSIKTYDIEFENISFKYDSVEKYALKNISFKVKEGSVTALVGPSGAGKSTVAKLIPRFWDVTSGEIKIGDVNIKELSSETLMNAVSFVFQDTFLFQDTIYNNIKMANEKATKEDIVNACKAAQIHDFIESLPDGYETLAGDRGTNLSGGQKQRITIARAILRNTPIIVLDEATAFADPENEEEIVKALANLTINKTVIMIAHRLSTIKDSDQIIVFDEGRISEIGKHDELLEKQGIYSKLWSNYEKASSWNLEKIEDKKGKNNE</sequence>
<protein>
    <submittedName>
        <fullName evidence="11">ABC transporter ATP-binding protein</fullName>
    </submittedName>
</protein>
<dbReference type="Gene3D" id="1.20.1560.10">
    <property type="entry name" value="ABC transporter type 1, transmembrane domain"/>
    <property type="match status" value="1"/>
</dbReference>
<dbReference type="EMBL" id="JAQJJC010000002">
    <property type="protein sequence ID" value="MDN5113543.1"/>
    <property type="molecule type" value="Genomic_DNA"/>
</dbReference>
<dbReference type="InterPro" id="IPR003439">
    <property type="entry name" value="ABC_transporter-like_ATP-bd"/>
</dbReference>
<evidence type="ECO:0000256" key="3">
    <source>
        <dbReference type="ARBA" id="ARBA00022692"/>
    </source>
</evidence>
<dbReference type="InterPro" id="IPR027417">
    <property type="entry name" value="P-loop_NTPase"/>
</dbReference>
<gene>
    <name evidence="11" type="ORF">PJV88_02675</name>
</gene>
<dbReference type="InterPro" id="IPR036640">
    <property type="entry name" value="ABC1_TM_sf"/>
</dbReference>
<dbReference type="PROSITE" id="PS50893">
    <property type="entry name" value="ABC_TRANSPORTER_2"/>
    <property type="match status" value="1"/>
</dbReference>
<evidence type="ECO:0000256" key="2">
    <source>
        <dbReference type="ARBA" id="ARBA00022448"/>
    </source>
</evidence>
<dbReference type="PANTHER" id="PTHR24221:SF654">
    <property type="entry name" value="ATP-BINDING CASSETTE SUB-FAMILY B MEMBER 6"/>
    <property type="match status" value="1"/>
</dbReference>
<feature type="transmembrane region" description="Helical" evidence="8">
    <location>
        <begin position="167"/>
        <end position="184"/>
    </location>
</feature>
<dbReference type="FunFam" id="3.40.50.300:FF:000287">
    <property type="entry name" value="Multidrug ABC transporter ATP-binding protein"/>
    <property type="match status" value="1"/>
</dbReference>
<dbReference type="SUPFAM" id="SSF52540">
    <property type="entry name" value="P-loop containing nucleoside triphosphate hydrolases"/>
    <property type="match status" value="1"/>
</dbReference>
<keyword evidence="3 8" id="KW-0812">Transmembrane</keyword>
<name>A0AAW7Q203_9BACT</name>
<organism evidence="11 12">
    <name type="scientific">Aliarcobacter butzleri</name>
    <dbReference type="NCBI Taxonomy" id="28197"/>
    <lineage>
        <taxon>Bacteria</taxon>
        <taxon>Pseudomonadati</taxon>
        <taxon>Campylobacterota</taxon>
        <taxon>Epsilonproteobacteria</taxon>
        <taxon>Campylobacterales</taxon>
        <taxon>Arcobacteraceae</taxon>
        <taxon>Aliarcobacter</taxon>
    </lineage>
</organism>
<dbReference type="InterPro" id="IPR003593">
    <property type="entry name" value="AAA+_ATPase"/>
</dbReference>
<comment type="subcellular location">
    <subcellularLocation>
        <location evidence="1">Cell membrane</location>
        <topology evidence="1">Multi-pass membrane protein</topology>
    </subcellularLocation>
</comment>
<feature type="domain" description="ABC transmembrane type-1" evidence="10">
    <location>
        <begin position="21"/>
        <end position="310"/>
    </location>
</feature>
<dbReference type="Pfam" id="PF00005">
    <property type="entry name" value="ABC_tran"/>
    <property type="match status" value="1"/>
</dbReference>
<evidence type="ECO:0000256" key="8">
    <source>
        <dbReference type="SAM" id="Phobius"/>
    </source>
</evidence>
<dbReference type="GO" id="GO:0016887">
    <property type="term" value="F:ATP hydrolysis activity"/>
    <property type="evidence" value="ECO:0007669"/>
    <property type="project" value="InterPro"/>
</dbReference>
<dbReference type="PROSITE" id="PS50929">
    <property type="entry name" value="ABC_TM1F"/>
    <property type="match status" value="1"/>
</dbReference>
<keyword evidence="2" id="KW-0813">Transport</keyword>
<feature type="transmembrane region" description="Helical" evidence="8">
    <location>
        <begin position="252"/>
        <end position="275"/>
    </location>
</feature>
<evidence type="ECO:0000259" key="10">
    <source>
        <dbReference type="PROSITE" id="PS50929"/>
    </source>
</evidence>
<keyword evidence="6 8" id="KW-1133">Transmembrane helix</keyword>
<proteinExistence type="predicted"/>
<dbReference type="SMART" id="SM00382">
    <property type="entry name" value="AAA"/>
    <property type="match status" value="1"/>
</dbReference>
<dbReference type="RefSeq" id="WP_301342529.1">
    <property type="nucleotide sequence ID" value="NZ_JAQJJC010000002.1"/>
</dbReference>
<dbReference type="InterPro" id="IPR011527">
    <property type="entry name" value="ABC1_TM_dom"/>
</dbReference>
<evidence type="ECO:0000256" key="5">
    <source>
        <dbReference type="ARBA" id="ARBA00022840"/>
    </source>
</evidence>
<evidence type="ECO:0000256" key="6">
    <source>
        <dbReference type="ARBA" id="ARBA00022989"/>
    </source>
</evidence>
<dbReference type="InterPro" id="IPR017871">
    <property type="entry name" value="ABC_transporter-like_CS"/>
</dbReference>
<feature type="transmembrane region" description="Helical" evidence="8">
    <location>
        <begin position="62"/>
        <end position="86"/>
    </location>
</feature>
<evidence type="ECO:0000256" key="4">
    <source>
        <dbReference type="ARBA" id="ARBA00022741"/>
    </source>
</evidence>
<evidence type="ECO:0000259" key="9">
    <source>
        <dbReference type="PROSITE" id="PS50893"/>
    </source>
</evidence>
<feature type="domain" description="ABC transporter" evidence="9">
    <location>
        <begin position="341"/>
        <end position="576"/>
    </location>
</feature>
<reference evidence="11" key="2">
    <citation type="submission" date="2023-01" db="EMBL/GenBank/DDBJ databases">
        <authorList>
            <person name="Uljanovas D."/>
        </authorList>
    </citation>
    <scope>NUCLEOTIDE SEQUENCE</scope>
    <source>
        <strain evidence="11">W48</strain>
    </source>
</reference>
<accession>A0AAW7Q203</accession>
<dbReference type="Gene3D" id="3.40.50.300">
    <property type="entry name" value="P-loop containing nucleotide triphosphate hydrolases"/>
    <property type="match status" value="1"/>
</dbReference>
<evidence type="ECO:0000313" key="11">
    <source>
        <dbReference type="EMBL" id="MDN5113543.1"/>
    </source>
</evidence>
<dbReference type="Pfam" id="PF00664">
    <property type="entry name" value="ABC_membrane"/>
    <property type="match status" value="1"/>
</dbReference>
<dbReference type="GO" id="GO:0140359">
    <property type="term" value="F:ABC-type transporter activity"/>
    <property type="evidence" value="ECO:0007669"/>
    <property type="project" value="InterPro"/>
</dbReference>
<dbReference type="InterPro" id="IPR039421">
    <property type="entry name" value="Type_1_exporter"/>
</dbReference>
<dbReference type="GO" id="GO:0005886">
    <property type="term" value="C:plasma membrane"/>
    <property type="evidence" value="ECO:0007669"/>
    <property type="project" value="UniProtKB-SubCell"/>
</dbReference>
<evidence type="ECO:0000313" key="12">
    <source>
        <dbReference type="Proteomes" id="UP001170713"/>
    </source>
</evidence>
<dbReference type="Proteomes" id="UP001170713">
    <property type="component" value="Unassembled WGS sequence"/>
</dbReference>
<dbReference type="AlphaFoldDB" id="A0AAW7Q203"/>
<dbReference type="PROSITE" id="PS00211">
    <property type="entry name" value="ABC_TRANSPORTER_1"/>
    <property type="match status" value="1"/>
</dbReference>
<keyword evidence="5 11" id="KW-0067">ATP-binding</keyword>
<evidence type="ECO:0000256" key="7">
    <source>
        <dbReference type="ARBA" id="ARBA00023136"/>
    </source>
</evidence>